<feature type="domain" description="Transketolase N-terminal" evidence="6">
    <location>
        <begin position="12"/>
        <end position="272"/>
    </location>
</feature>
<dbReference type="InterPro" id="IPR049557">
    <property type="entry name" value="Transketolase_CS"/>
</dbReference>
<name>A0A2K5APD2_9ARCH</name>
<evidence type="ECO:0000256" key="3">
    <source>
        <dbReference type="ARBA" id="ARBA00022679"/>
    </source>
</evidence>
<dbReference type="InterPro" id="IPR005474">
    <property type="entry name" value="Transketolase_N"/>
</dbReference>
<dbReference type="EMBL" id="LT981265">
    <property type="protein sequence ID" value="SPC33502.1"/>
    <property type="molecule type" value="Genomic_DNA"/>
</dbReference>
<evidence type="ECO:0000256" key="1">
    <source>
        <dbReference type="ARBA" id="ARBA00001964"/>
    </source>
</evidence>
<dbReference type="Pfam" id="PF00456">
    <property type="entry name" value="Transketolase_N"/>
    <property type="match status" value="1"/>
</dbReference>
<protein>
    <submittedName>
        <fullName evidence="7">Transketolase</fullName>
        <ecNumber evidence="7">2.2.1.1</ecNumber>
    </submittedName>
</protein>
<dbReference type="Proteomes" id="UP000236248">
    <property type="component" value="Chromosome NCAV"/>
</dbReference>
<dbReference type="SUPFAM" id="SSF52518">
    <property type="entry name" value="Thiamin diphosphate-binding fold (THDP-binding)"/>
    <property type="match status" value="1"/>
</dbReference>
<accession>A0A2K5APD2</accession>
<keyword evidence="3 7" id="KW-0808">Transferase</keyword>
<dbReference type="PROSITE" id="PS00801">
    <property type="entry name" value="TRANSKETOLASE_1"/>
    <property type="match status" value="1"/>
</dbReference>
<dbReference type="EC" id="2.2.1.1" evidence="7"/>
<reference evidence="8" key="1">
    <citation type="submission" date="2018-01" db="EMBL/GenBank/DDBJ databases">
        <authorList>
            <person name="Kerou L M."/>
        </authorList>
    </citation>
    <scope>NUCLEOTIDE SEQUENCE [LARGE SCALE GENOMIC DNA]</scope>
    <source>
        <strain evidence="8">SCU2</strain>
    </source>
</reference>
<dbReference type="PANTHER" id="PTHR47514:SF1">
    <property type="entry name" value="TRANSKETOLASE N-TERMINAL SECTION-RELATED"/>
    <property type="match status" value="1"/>
</dbReference>
<dbReference type="GO" id="GO:0046872">
    <property type="term" value="F:metal ion binding"/>
    <property type="evidence" value="ECO:0007669"/>
    <property type="project" value="UniProtKB-KW"/>
</dbReference>
<dbReference type="GO" id="GO:0044272">
    <property type="term" value="P:sulfur compound biosynthetic process"/>
    <property type="evidence" value="ECO:0007669"/>
    <property type="project" value="UniProtKB-ARBA"/>
</dbReference>
<organism evidence="7 8">
    <name type="scientific">Candidatus Nitrosocaldus cavascurensis</name>
    <dbReference type="NCBI Taxonomy" id="2058097"/>
    <lineage>
        <taxon>Archaea</taxon>
        <taxon>Nitrososphaerota</taxon>
        <taxon>Nitrososphaeria</taxon>
        <taxon>Candidatus Nitrosocaldales</taxon>
        <taxon>Candidatus Nitrosocaldaceae</taxon>
        <taxon>Candidatus Nitrosocaldus</taxon>
    </lineage>
</organism>
<evidence type="ECO:0000256" key="2">
    <source>
        <dbReference type="ARBA" id="ARBA00007131"/>
    </source>
</evidence>
<proteinExistence type="inferred from homology"/>
<dbReference type="PANTHER" id="PTHR47514">
    <property type="entry name" value="TRANSKETOLASE N-TERMINAL SECTION-RELATED"/>
    <property type="match status" value="1"/>
</dbReference>
<dbReference type="InterPro" id="IPR029061">
    <property type="entry name" value="THDP-binding"/>
</dbReference>
<dbReference type="CDD" id="cd02012">
    <property type="entry name" value="TPP_TK"/>
    <property type="match status" value="1"/>
</dbReference>
<comment type="cofactor">
    <cofactor evidence="1">
        <name>thiamine diphosphate</name>
        <dbReference type="ChEBI" id="CHEBI:58937"/>
    </cofactor>
</comment>
<evidence type="ECO:0000259" key="6">
    <source>
        <dbReference type="Pfam" id="PF00456"/>
    </source>
</evidence>
<dbReference type="AlphaFoldDB" id="A0A2K5APD2"/>
<sequence length="274" mass="30500">MMQAQDLLRLKEIARRTRRLIIESVAEAGSGHPGGSLSAVELVVALYFHKMRHDPKNPKWEDRDRFILSKGHAAPLLYAVLAQAGYFPIEELKTLRKLGSMLQGHPDFRTPGVEYCAGSEGIGLSVGIGLALAAKLDGKGYRTYVLLGDGEMQEGQVWEAAMAAVKYRLDNLTAIVDRNGIQQDGLTENIMPLEPLAAKWKAFNWNVIQIDGYDFEQIIDAYNKAEETLNRPTVIIAHTTKGKGVSFMEWSPQWHGQAPKKEQVSKILEEMGLL</sequence>
<evidence type="ECO:0000313" key="8">
    <source>
        <dbReference type="Proteomes" id="UP000236248"/>
    </source>
</evidence>
<dbReference type="GO" id="GO:0004802">
    <property type="term" value="F:transketolase activity"/>
    <property type="evidence" value="ECO:0007669"/>
    <property type="project" value="UniProtKB-EC"/>
</dbReference>
<dbReference type="Gene3D" id="3.40.50.970">
    <property type="match status" value="1"/>
</dbReference>
<dbReference type="KEGG" id="ncv:NCAV_0308"/>
<keyword evidence="5" id="KW-0786">Thiamine pyrophosphate</keyword>
<evidence type="ECO:0000256" key="4">
    <source>
        <dbReference type="ARBA" id="ARBA00022723"/>
    </source>
</evidence>
<keyword evidence="8" id="KW-1185">Reference proteome</keyword>
<dbReference type="GO" id="GO:0006082">
    <property type="term" value="P:organic acid metabolic process"/>
    <property type="evidence" value="ECO:0007669"/>
    <property type="project" value="UniProtKB-ARBA"/>
</dbReference>
<evidence type="ECO:0000256" key="5">
    <source>
        <dbReference type="ARBA" id="ARBA00023052"/>
    </source>
</evidence>
<gene>
    <name evidence="7" type="primary">tktA</name>
    <name evidence="7" type="ORF">NCAV_0308</name>
</gene>
<evidence type="ECO:0000313" key="7">
    <source>
        <dbReference type="EMBL" id="SPC33502.1"/>
    </source>
</evidence>
<keyword evidence="4" id="KW-0479">Metal-binding</keyword>
<comment type="similarity">
    <text evidence="2">Belongs to the transketolase family.</text>
</comment>